<accession>A0A1K2IQZ5</accession>
<dbReference type="STRING" id="369401.SAMN05428642_10520"/>
<name>A0A1K2IQZ5_9FLAO</name>
<dbReference type="InterPro" id="IPR035897">
    <property type="entry name" value="Toll_tir_struct_dom_sf"/>
</dbReference>
<evidence type="ECO:0000313" key="2">
    <source>
        <dbReference type="Proteomes" id="UP000182544"/>
    </source>
</evidence>
<proteinExistence type="predicted"/>
<evidence type="ECO:0000313" key="1">
    <source>
        <dbReference type="EMBL" id="SFZ94726.1"/>
    </source>
</evidence>
<dbReference type="SUPFAM" id="SSF52200">
    <property type="entry name" value="Toll/Interleukin receptor TIR domain"/>
    <property type="match status" value="1"/>
</dbReference>
<protein>
    <recommendedName>
        <fullName evidence="3">TIR domain-containing protein</fullName>
    </recommendedName>
</protein>
<organism evidence="1 2">
    <name type="scientific">Flaviramulus basaltis</name>
    <dbReference type="NCBI Taxonomy" id="369401"/>
    <lineage>
        <taxon>Bacteria</taxon>
        <taxon>Pseudomonadati</taxon>
        <taxon>Bacteroidota</taxon>
        <taxon>Flavobacteriia</taxon>
        <taxon>Flavobacteriales</taxon>
        <taxon>Flavobacteriaceae</taxon>
        <taxon>Flaviramulus</taxon>
    </lineage>
</organism>
<dbReference type="EMBL" id="FPKV01000005">
    <property type="protein sequence ID" value="SFZ94726.1"/>
    <property type="molecule type" value="Genomic_DNA"/>
</dbReference>
<gene>
    <name evidence="1" type="ORF">SAMN05428642_10520</name>
</gene>
<reference evidence="1 2" key="1">
    <citation type="submission" date="2016-10" db="EMBL/GenBank/DDBJ databases">
        <authorList>
            <person name="de Groot N.N."/>
        </authorList>
    </citation>
    <scope>NUCLEOTIDE SEQUENCE [LARGE SCALE GENOMIC DNA]</scope>
    <source>
        <strain evidence="1 2">DSM 18180</strain>
    </source>
</reference>
<dbReference type="AlphaFoldDB" id="A0A1K2IQZ5"/>
<evidence type="ECO:0008006" key="3">
    <source>
        <dbReference type="Google" id="ProtNLM"/>
    </source>
</evidence>
<sequence length="192" mass="22665">MGLITKDLLSRVTSYRKVNFSKGLGAPQILNESFSIEKEYDIFLSHSYLDKEEIASLKIYLEDFRFTVYVDWIDDYQLNRNSVTKETAERIRYRMQNCKSLVYAFSRNSSLSKWMPWELGYFDGIKGRVAVLPISDYESDNFNGTEYLGIYPYITQNKIANTDNIKLWIRESVNKYIIMDSWLKGYEPSERN</sequence>
<dbReference type="Gene3D" id="3.40.50.10140">
    <property type="entry name" value="Toll/interleukin-1 receptor homology (TIR) domain"/>
    <property type="match status" value="1"/>
</dbReference>
<dbReference type="RefSeq" id="WP_216231144.1">
    <property type="nucleotide sequence ID" value="NZ_FPKV01000005.1"/>
</dbReference>
<dbReference type="Proteomes" id="UP000182544">
    <property type="component" value="Unassembled WGS sequence"/>
</dbReference>
<keyword evidence="2" id="KW-1185">Reference proteome</keyword>